<organism evidence="2 3">
    <name type="scientific">Chlamydomonas eustigma</name>
    <dbReference type="NCBI Taxonomy" id="1157962"/>
    <lineage>
        <taxon>Eukaryota</taxon>
        <taxon>Viridiplantae</taxon>
        <taxon>Chlorophyta</taxon>
        <taxon>core chlorophytes</taxon>
        <taxon>Chlorophyceae</taxon>
        <taxon>CS clade</taxon>
        <taxon>Chlamydomonadales</taxon>
        <taxon>Chlamydomonadaceae</taxon>
        <taxon>Chlamydomonas</taxon>
    </lineage>
</organism>
<evidence type="ECO:0000313" key="3">
    <source>
        <dbReference type="Proteomes" id="UP000232323"/>
    </source>
</evidence>
<evidence type="ECO:0000313" key="2">
    <source>
        <dbReference type="EMBL" id="GAX76839.1"/>
    </source>
</evidence>
<proteinExistence type="predicted"/>
<dbReference type="EMBL" id="BEGY01000020">
    <property type="protein sequence ID" value="GAX76839.1"/>
    <property type="molecule type" value="Genomic_DNA"/>
</dbReference>
<reference evidence="2 3" key="1">
    <citation type="submission" date="2017-08" db="EMBL/GenBank/DDBJ databases">
        <title>Acidophilic green algal genome provides insights into adaptation to an acidic environment.</title>
        <authorList>
            <person name="Hirooka S."/>
            <person name="Hirose Y."/>
            <person name="Kanesaki Y."/>
            <person name="Higuchi S."/>
            <person name="Fujiwara T."/>
            <person name="Onuma R."/>
            <person name="Era A."/>
            <person name="Ohbayashi R."/>
            <person name="Uzuka A."/>
            <person name="Nozaki H."/>
            <person name="Yoshikawa H."/>
            <person name="Miyagishima S.Y."/>
        </authorList>
    </citation>
    <scope>NUCLEOTIDE SEQUENCE [LARGE SCALE GENOMIC DNA]</scope>
    <source>
        <strain evidence="2 3">NIES-2499</strain>
    </source>
</reference>
<comment type="caution">
    <text evidence="2">The sequence shown here is derived from an EMBL/GenBank/DDBJ whole genome shotgun (WGS) entry which is preliminary data.</text>
</comment>
<dbReference type="Proteomes" id="UP000232323">
    <property type="component" value="Unassembled WGS sequence"/>
</dbReference>
<feature type="transmembrane region" description="Helical" evidence="1">
    <location>
        <begin position="180"/>
        <end position="202"/>
    </location>
</feature>
<keyword evidence="1" id="KW-1133">Transmembrane helix</keyword>
<keyword evidence="3" id="KW-1185">Reference proteome</keyword>
<gene>
    <name evidence="2" type="ORF">CEUSTIGMA_g4285.t1</name>
</gene>
<name>A0A250X1M7_9CHLO</name>
<evidence type="ECO:0000256" key="1">
    <source>
        <dbReference type="SAM" id="Phobius"/>
    </source>
</evidence>
<protein>
    <submittedName>
        <fullName evidence="2">Uncharacterized protein</fullName>
    </submittedName>
</protein>
<dbReference type="AlphaFoldDB" id="A0A250X1M7"/>
<keyword evidence="1" id="KW-0472">Membrane</keyword>
<dbReference type="OrthoDB" id="561712at2759"/>
<sequence>MLCNYDLHHCWWDSAKLAQASALSSNTTDNNNVQSVANSLIDAFSTNTVTAAAKALKDLITINSSSVSESSGPSSGDSTSSSNNNAATIGPLVQSLEGLSAPLGSGDNLAQLQSRIAQLKGYYKDARTFLHTDDAVRIGGYIATLESLGIQFLAAFPIAELSFFIAELALATAITGLLGGILYTAASAVGLAGSIIFCTVSYS</sequence>
<keyword evidence="1" id="KW-0812">Transmembrane</keyword>
<accession>A0A250X1M7</accession>